<protein>
    <submittedName>
        <fullName evidence="3">Uncharacterized protein</fullName>
    </submittedName>
</protein>
<keyword evidence="2" id="KW-0812">Transmembrane</keyword>
<reference evidence="3" key="1">
    <citation type="submission" date="2020-05" db="EMBL/GenBank/DDBJ databases">
        <title>Phylogenomic resolution of chytrid fungi.</title>
        <authorList>
            <person name="Stajich J.E."/>
            <person name="Amses K."/>
            <person name="Simmons R."/>
            <person name="Seto K."/>
            <person name="Myers J."/>
            <person name="Bonds A."/>
            <person name="Quandt C.A."/>
            <person name="Barry K."/>
            <person name="Liu P."/>
            <person name="Grigoriev I."/>
            <person name="Longcore J.E."/>
            <person name="James T.Y."/>
        </authorList>
    </citation>
    <scope>NUCLEOTIDE SEQUENCE</scope>
    <source>
        <strain evidence="3">JEL0513</strain>
    </source>
</reference>
<feature type="region of interest" description="Disordered" evidence="1">
    <location>
        <begin position="156"/>
        <end position="187"/>
    </location>
</feature>
<dbReference type="AlphaFoldDB" id="A0AAD5XCI9"/>
<evidence type="ECO:0000256" key="2">
    <source>
        <dbReference type="SAM" id="Phobius"/>
    </source>
</evidence>
<proteinExistence type="predicted"/>
<evidence type="ECO:0000313" key="4">
    <source>
        <dbReference type="Proteomes" id="UP001211907"/>
    </source>
</evidence>
<keyword evidence="2" id="KW-0472">Membrane</keyword>
<feature type="compositionally biased region" description="Acidic residues" evidence="1">
    <location>
        <begin position="163"/>
        <end position="172"/>
    </location>
</feature>
<feature type="transmembrane region" description="Helical" evidence="2">
    <location>
        <begin position="103"/>
        <end position="128"/>
    </location>
</feature>
<keyword evidence="4" id="KW-1185">Reference proteome</keyword>
<dbReference type="EMBL" id="JADGJH010003090">
    <property type="protein sequence ID" value="KAJ3093375.1"/>
    <property type="molecule type" value="Genomic_DNA"/>
</dbReference>
<organism evidence="3 4">
    <name type="scientific">Physocladia obscura</name>
    <dbReference type="NCBI Taxonomy" id="109957"/>
    <lineage>
        <taxon>Eukaryota</taxon>
        <taxon>Fungi</taxon>
        <taxon>Fungi incertae sedis</taxon>
        <taxon>Chytridiomycota</taxon>
        <taxon>Chytridiomycota incertae sedis</taxon>
        <taxon>Chytridiomycetes</taxon>
        <taxon>Chytridiales</taxon>
        <taxon>Chytriomycetaceae</taxon>
        <taxon>Physocladia</taxon>
    </lineage>
</organism>
<evidence type="ECO:0000313" key="3">
    <source>
        <dbReference type="EMBL" id="KAJ3093375.1"/>
    </source>
</evidence>
<accession>A0AAD5XCI9</accession>
<dbReference type="Proteomes" id="UP001211907">
    <property type="component" value="Unassembled WGS sequence"/>
</dbReference>
<gene>
    <name evidence="3" type="ORF">HK100_006646</name>
</gene>
<comment type="caution">
    <text evidence="3">The sequence shown here is derived from an EMBL/GenBank/DDBJ whole genome shotgun (WGS) entry which is preliminary data.</text>
</comment>
<sequence length="207" mass="22737">MSEVRFRYGNMASNPSAIILEVFSQTAMNTDPIVIPSVNGRDFYTFTFEVPVTASGIQLTWYGLQSRDEGNTCFVSIATVEAWTGTPPDPIVYKNGALISPGALAAMIATPILGVLACLGVGMFFFVTKKRRENLLSRNRLFHDINLRRWQQQRGEERVVQLSDEEEPEAGEAEGGNEGIRETATDAFAKTVSTQLPPYLATHSSGL</sequence>
<name>A0AAD5XCI9_9FUNG</name>
<evidence type="ECO:0000256" key="1">
    <source>
        <dbReference type="SAM" id="MobiDB-lite"/>
    </source>
</evidence>
<keyword evidence="2" id="KW-1133">Transmembrane helix</keyword>